<dbReference type="SUPFAM" id="SSF53187">
    <property type="entry name" value="Zn-dependent exopeptidases"/>
    <property type="match status" value="1"/>
</dbReference>
<evidence type="ECO:0000313" key="6">
    <source>
        <dbReference type="EMBL" id="SVB57810.1"/>
    </source>
</evidence>
<keyword evidence="2" id="KW-0479">Metal-binding</keyword>
<evidence type="ECO:0000256" key="2">
    <source>
        <dbReference type="ARBA" id="ARBA00022723"/>
    </source>
</evidence>
<evidence type="ECO:0000256" key="4">
    <source>
        <dbReference type="ARBA" id="ARBA00022833"/>
    </source>
</evidence>
<evidence type="ECO:0000259" key="5">
    <source>
        <dbReference type="Pfam" id="PF07687"/>
    </source>
</evidence>
<feature type="domain" description="Peptidase M20 dimerisation" evidence="5">
    <location>
        <begin position="176"/>
        <end position="284"/>
    </location>
</feature>
<gene>
    <name evidence="6" type="ORF">METZ01_LOCUS210664</name>
</gene>
<reference evidence="6" key="1">
    <citation type="submission" date="2018-05" db="EMBL/GenBank/DDBJ databases">
        <authorList>
            <person name="Lanie J.A."/>
            <person name="Ng W.-L."/>
            <person name="Kazmierczak K.M."/>
            <person name="Andrzejewski T.M."/>
            <person name="Davidsen T.M."/>
            <person name="Wayne K.J."/>
            <person name="Tettelin H."/>
            <person name="Glass J.I."/>
            <person name="Rusch D."/>
            <person name="Podicherti R."/>
            <person name="Tsui H.-C.T."/>
            <person name="Winkler M.E."/>
        </authorList>
    </citation>
    <scope>NUCLEOTIDE SEQUENCE</scope>
</reference>
<accession>A0A382F499</accession>
<feature type="non-terminal residue" evidence="6">
    <location>
        <position position="1"/>
    </location>
</feature>
<dbReference type="AlphaFoldDB" id="A0A382F499"/>
<dbReference type="InterPro" id="IPR002933">
    <property type="entry name" value="Peptidase_M20"/>
</dbReference>
<keyword evidence="3" id="KW-0378">Hydrolase</keyword>
<dbReference type="GO" id="GO:0046872">
    <property type="term" value="F:metal ion binding"/>
    <property type="evidence" value="ECO:0007669"/>
    <property type="project" value="UniProtKB-KW"/>
</dbReference>
<evidence type="ECO:0000256" key="1">
    <source>
        <dbReference type="ARBA" id="ARBA00001947"/>
    </source>
</evidence>
<protein>
    <recommendedName>
        <fullName evidence="5">Peptidase M20 dimerisation domain-containing protein</fullName>
    </recommendedName>
</protein>
<sequence>VVSQVVQLLRDLIALPSVNAAFLPPGDTRAGEAKVADYLAKRAARARLDVERQPVAPGSDNLIVRLQPLGQARHRILLAPHLDTVGGDDLKMYRPTKKGNKLHGRGACDTKGSVAAMFRALENVASRKKRPSESEIVFVALMDEECNQTGSRAFAKQRMKADLALVGEPTRCKVVTAHKGDLWLRLIATGKAAHGARPELGRNAVHALAQCIDAIETDYAALLCKRRHPLLGHPTINTGTIRGGAQPNIVPDHCEADLDRRTLPGETFAKIRRELLDVLAKRGLKAKLIDVKGYTCPALETDPCLPWVRDFMRSARQKKPIGVDYYCDAANIAGAGIPTVVWGPGDIAQAHTADEWITIEQLERGTDMLTRFLLSLP</sequence>
<name>A0A382F499_9ZZZZ</name>
<dbReference type="InterPro" id="IPR036264">
    <property type="entry name" value="Bact_exopeptidase_dim_dom"/>
</dbReference>
<dbReference type="EMBL" id="UINC01047922">
    <property type="protein sequence ID" value="SVB57810.1"/>
    <property type="molecule type" value="Genomic_DNA"/>
</dbReference>
<evidence type="ECO:0000256" key="3">
    <source>
        <dbReference type="ARBA" id="ARBA00022801"/>
    </source>
</evidence>
<dbReference type="InterPro" id="IPR001261">
    <property type="entry name" value="ArgE/DapE_CS"/>
</dbReference>
<dbReference type="InterPro" id="IPR050072">
    <property type="entry name" value="Peptidase_M20A"/>
</dbReference>
<dbReference type="InterPro" id="IPR011650">
    <property type="entry name" value="Peptidase_M20_dimer"/>
</dbReference>
<dbReference type="Gene3D" id="3.40.630.10">
    <property type="entry name" value="Zn peptidases"/>
    <property type="match status" value="1"/>
</dbReference>
<dbReference type="PROSITE" id="PS00759">
    <property type="entry name" value="ARGE_DAPE_CPG2_2"/>
    <property type="match status" value="1"/>
</dbReference>
<proteinExistence type="predicted"/>
<keyword evidence="4" id="KW-0862">Zinc</keyword>
<organism evidence="6">
    <name type="scientific">marine metagenome</name>
    <dbReference type="NCBI Taxonomy" id="408172"/>
    <lineage>
        <taxon>unclassified sequences</taxon>
        <taxon>metagenomes</taxon>
        <taxon>ecological metagenomes</taxon>
    </lineage>
</organism>
<dbReference type="PANTHER" id="PTHR43808">
    <property type="entry name" value="ACETYLORNITHINE DEACETYLASE"/>
    <property type="match status" value="1"/>
</dbReference>
<dbReference type="SUPFAM" id="SSF55031">
    <property type="entry name" value="Bacterial exopeptidase dimerisation domain"/>
    <property type="match status" value="1"/>
</dbReference>
<dbReference type="Pfam" id="PF01546">
    <property type="entry name" value="Peptidase_M20"/>
    <property type="match status" value="1"/>
</dbReference>
<dbReference type="Pfam" id="PF07687">
    <property type="entry name" value="M20_dimer"/>
    <property type="match status" value="1"/>
</dbReference>
<comment type="cofactor">
    <cofactor evidence="1">
        <name>Zn(2+)</name>
        <dbReference type="ChEBI" id="CHEBI:29105"/>
    </cofactor>
</comment>
<dbReference type="Gene3D" id="3.30.70.360">
    <property type="match status" value="1"/>
</dbReference>
<dbReference type="GO" id="GO:0016787">
    <property type="term" value="F:hydrolase activity"/>
    <property type="evidence" value="ECO:0007669"/>
    <property type="project" value="UniProtKB-KW"/>
</dbReference>